<accession>A0A9P8SGW1</accession>
<dbReference type="OrthoDB" id="4923153at2759"/>
<dbReference type="GeneID" id="68357187"/>
<evidence type="ECO:0000313" key="1">
    <source>
        <dbReference type="EMBL" id="KAH0960905.1"/>
    </source>
</evidence>
<comment type="caution">
    <text evidence="1">The sequence shown here is derived from an EMBL/GenBank/DDBJ whole genome shotgun (WGS) entry which is preliminary data.</text>
</comment>
<dbReference type="RefSeq" id="XP_044718418.1">
    <property type="nucleotide sequence ID" value="XM_044866529.1"/>
</dbReference>
<dbReference type="AlphaFoldDB" id="A0A9P8SGW1"/>
<reference evidence="1" key="1">
    <citation type="submission" date="2021-09" db="EMBL/GenBank/DDBJ databases">
        <title>A high-quality genome of the endoparasitic fungus Hirsutella rhossiliensis with a comparison of Hirsutella genomes reveals transposable elements contributing to genome size variation.</title>
        <authorList>
            <person name="Lin R."/>
            <person name="Jiao Y."/>
            <person name="Sun X."/>
            <person name="Ling J."/>
            <person name="Xie B."/>
            <person name="Cheng X."/>
        </authorList>
    </citation>
    <scope>NUCLEOTIDE SEQUENCE</scope>
    <source>
        <strain evidence="1">HR02</strain>
    </source>
</reference>
<proteinExistence type="predicted"/>
<keyword evidence="2" id="KW-1185">Reference proteome</keyword>
<evidence type="ECO:0000313" key="2">
    <source>
        <dbReference type="Proteomes" id="UP000824596"/>
    </source>
</evidence>
<organism evidence="1 2">
    <name type="scientific">Hirsutella rhossiliensis</name>
    <dbReference type="NCBI Taxonomy" id="111463"/>
    <lineage>
        <taxon>Eukaryota</taxon>
        <taxon>Fungi</taxon>
        <taxon>Dikarya</taxon>
        <taxon>Ascomycota</taxon>
        <taxon>Pezizomycotina</taxon>
        <taxon>Sordariomycetes</taxon>
        <taxon>Hypocreomycetidae</taxon>
        <taxon>Hypocreales</taxon>
        <taxon>Ophiocordycipitaceae</taxon>
        <taxon>Hirsutella</taxon>
    </lineage>
</organism>
<name>A0A9P8SGW1_9HYPO</name>
<dbReference type="Proteomes" id="UP000824596">
    <property type="component" value="Unassembled WGS sequence"/>
</dbReference>
<sequence>MNRNKASDDGPAAVAAAMQRVLQLQEDRAKRIKAVSEEHQKAVAELRSRTLARYRGELRQREKKRAQQVARIMSSVERRRDIEVKMQELVLQMHLEVRKVEEMMLVGYHGREMDVRSSMEGL</sequence>
<dbReference type="EMBL" id="JAIZPD010000009">
    <property type="protein sequence ID" value="KAH0960905.1"/>
    <property type="molecule type" value="Genomic_DNA"/>
</dbReference>
<protein>
    <submittedName>
        <fullName evidence="1">Uncharacterized protein</fullName>
    </submittedName>
</protein>
<gene>
    <name evidence="1" type="ORF">HRG_08058</name>
</gene>